<feature type="transmembrane region" description="Helical" evidence="1">
    <location>
        <begin position="266"/>
        <end position="287"/>
    </location>
</feature>
<feature type="transmembrane region" description="Helical" evidence="1">
    <location>
        <begin position="218"/>
        <end position="240"/>
    </location>
</feature>
<feature type="transmembrane region" description="Helical" evidence="1">
    <location>
        <begin position="331"/>
        <end position="348"/>
    </location>
</feature>
<dbReference type="PANTHER" id="PTHR43592:SF15">
    <property type="entry name" value="CAAX AMINO TERMINAL PROTEASE FAMILY PROTEIN"/>
    <property type="match status" value="1"/>
</dbReference>
<sequence length="403" mass="45703">MKQFFLEIFLMFRKEKLYLFLLMALLVFYGVVLAGNHVFVKKEKQEPSNKIIETQGQSRVKTQKEVKKEDLLDSKMISKKLEENPELWKPIRILALTTFGIFLAGISLNFFAMHRFVKQRELVSRAGDVLHISWGSSEIVQVILLFICFGVVLNLTVSLFKLIFGSPADSFGFILLHTLSIDLLLVFFIVNRVRKSGARVKDLLGFTWRKIPLREISVGFLTYLAILPAVLGLLMVLVYLSNKFSYQPPPHPLVNLFMSEEANSPIIMGLSLVLACLVGPIVEEIFFRGFLYPAIRKYGGTGCPCATLKRNLILDESAKTVLISDKYPHRYLNGNQCWAMVVSAGLFAALHENIFSFLPIFLLGLALCYLYEKRSSVLACISLHVVHNSLFVGYFFLVKNLLT</sequence>
<accession>A0A1G1L039</accession>
<dbReference type="Proteomes" id="UP000178187">
    <property type="component" value="Unassembled WGS sequence"/>
</dbReference>
<dbReference type="PANTHER" id="PTHR43592">
    <property type="entry name" value="CAAX AMINO TERMINAL PROTEASE"/>
    <property type="match status" value="1"/>
</dbReference>
<keyword evidence="1" id="KW-0812">Transmembrane</keyword>
<dbReference type="InterPro" id="IPR003675">
    <property type="entry name" value="Rce1/LyrA-like_dom"/>
</dbReference>
<keyword evidence="1" id="KW-0472">Membrane</keyword>
<dbReference type="Pfam" id="PF02517">
    <property type="entry name" value="Rce1-like"/>
    <property type="match status" value="1"/>
</dbReference>
<feature type="transmembrane region" description="Helical" evidence="1">
    <location>
        <begin position="142"/>
        <end position="164"/>
    </location>
</feature>
<reference evidence="3 4" key="1">
    <citation type="journal article" date="2016" name="Nat. Commun.">
        <title>Thousands of microbial genomes shed light on interconnected biogeochemical processes in an aquifer system.</title>
        <authorList>
            <person name="Anantharaman K."/>
            <person name="Brown C.T."/>
            <person name="Hug L.A."/>
            <person name="Sharon I."/>
            <person name="Castelle C.J."/>
            <person name="Probst A.J."/>
            <person name="Thomas B.C."/>
            <person name="Singh A."/>
            <person name="Wilkins M.J."/>
            <person name="Karaoz U."/>
            <person name="Brodie E.L."/>
            <person name="Williams K.H."/>
            <person name="Hubbard S.S."/>
            <person name="Banfield J.F."/>
        </authorList>
    </citation>
    <scope>NUCLEOTIDE SEQUENCE [LARGE SCALE GENOMIC DNA]</scope>
</reference>
<evidence type="ECO:0000313" key="4">
    <source>
        <dbReference type="Proteomes" id="UP000178187"/>
    </source>
</evidence>
<feature type="transmembrane region" description="Helical" evidence="1">
    <location>
        <begin position="378"/>
        <end position="397"/>
    </location>
</feature>
<name>A0A1G1L039_9BACT</name>
<organism evidence="3 4">
    <name type="scientific">Candidatus Danuiimicrobium aquiferis</name>
    <dbReference type="NCBI Taxonomy" id="1801832"/>
    <lineage>
        <taxon>Bacteria</taxon>
        <taxon>Pseudomonadati</taxon>
        <taxon>Candidatus Omnitrophota</taxon>
        <taxon>Candidatus Danuiimicrobium</taxon>
    </lineage>
</organism>
<feature type="transmembrane region" description="Helical" evidence="1">
    <location>
        <begin position="170"/>
        <end position="190"/>
    </location>
</feature>
<evidence type="ECO:0000313" key="3">
    <source>
        <dbReference type="EMBL" id="OGW98507.1"/>
    </source>
</evidence>
<dbReference type="GO" id="GO:0004175">
    <property type="term" value="F:endopeptidase activity"/>
    <property type="evidence" value="ECO:0007669"/>
    <property type="project" value="UniProtKB-ARBA"/>
</dbReference>
<keyword evidence="1" id="KW-1133">Transmembrane helix</keyword>
<feature type="domain" description="CAAX prenyl protease 2/Lysostaphin resistance protein A-like" evidence="2">
    <location>
        <begin position="270"/>
        <end position="389"/>
    </location>
</feature>
<proteinExistence type="predicted"/>
<dbReference type="GO" id="GO:0080120">
    <property type="term" value="P:CAAX-box protein maturation"/>
    <property type="evidence" value="ECO:0007669"/>
    <property type="project" value="UniProtKB-ARBA"/>
</dbReference>
<feature type="transmembrane region" description="Helical" evidence="1">
    <location>
        <begin position="91"/>
        <end position="112"/>
    </location>
</feature>
<dbReference type="EMBL" id="MHFR01000032">
    <property type="protein sequence ID" value="OGW98507.1"/>
    <property type="molecule type" value="Genomic_DNA"/>
</dbReference>
<comment type="caution">
    <text evidence="3">The sequence shown here is derived from an EMBL/GenBank/DDBJ whole genome shotgun (WGS) entry which is preliminary data.</text>
</comment>
<evidence type="ECO:0000256" key="1">
    <source>
        <dbReference type="SAM" id="Phobius"/>
    </source>
</evidence>
<protein>
    <recommendedName>
        <fullName evidence="2">CAAX prenyl protease 2/Lysostaphin resistance protein A-like domain-containing protein</fullName>
    </recommendedName>
</protein>
<feature type="transmembrane region" description="Helical" evidence="1">
    <location>
        <begin position="354"/>
        <end position="371"/>
    </location>
</feature>
<gene>
    <name evidence="3" type="ORF">A3G33_08960</name>
</gene>
<dbReference type="AlphaFoldDB" id="A0A1G1L039"/>
<evidence type="ECO:0000259" key="2">
    <source>
        <dbReference type="Pfam" id="PF02517"/>
    </source>
</evidence>